<evidence type="ECO:0000256" key="6">
    <source>
        <dbReference type="PROSITE-ProRule" id="PRU00169"/>
    </source>
</evidence>
<keyword evidence="1" id="KW-0547">Nucleotide-binding</keyword>
<dbReference type="SUPFAM" id="SSF52172">
    <property type="entry name" value="CheY-like"/>
    <property type="match status" value="1"/>
</dbReference>
<dbReference type="PROSITE" id="PS00676">
    <property type="entry name" value="SIGMA54_INTERACT_2"/>
    <property type="match status" value="1"/>
</dbReference>
<evidence type="ECO:0000313" key="10">
    <source>
        <dbReference type="Proteomes" id="UP000427769"/>
    </source>
</evidence>
<dbReference type="Pfam" id="PF00072">
    <property type="entry name" value="Response_reg"/>
    <property type="match status" value="1"/>
</dbReference>
<evidence type="ECO:0000256" key="2">
    <source>
        <dbReference type="ARBA" id="ARBA00022840"/>
    </source>
</evidence>
<keyword evidence="6" id="KW-0597">Phosphoprotein</keyword>
<sequence>MKGCILVVDDERDMLLLLERIITEDTGHRVETTTDPYDALSRIGTGGVDLVITDLKMPKMDGIHLLEKIKTRDRTVAVVVMTAFGTIETAVEATRKGACDYITKPFRRERILVTIENVMSFQSVTRENRVLRAALEKKDGFASLLGGTPIMRKIFDRIRQVAPTQGTVLITGPSGTGKELVAKALHSSSKRRDKALVTLNCTVIPENVLESELFGHVKGAFTGAWKDKRGMIEDAHGGTLFLDEIGDLSPVLQTKLLRLIQEGEYRPVGGNGIRRADIRFIAATNRILNEEIAQGRFREDLYYRLNVIHFDMPPLVDRRGDIPLLSQHFLKKYAALNGKTITRICPLAMRRLMDRDYPGNVRELENIIERGVIFCRTETLATDDLFLDEQHSEPSGAFPSSLGDLPFREAKDRMIDLFHRHYIDQLLRNNSGNVSRAAQRAGIQRQYLHRLMKESGITTEDYRHPAAGE</sequence>
<keyword evidence="3" id="KW-0805">Transcription regulation</keyword>
<dbReference type="PROSITE" id="PS50110">
    <property type="entry name" value="RESPONSE_REGULATORY"/>
    <property type="match status" value="1"/>
</dbReference>
<feature type="domain" description="Sigma-54 factor interaction" evidence="7">
    <location>
        <begin position="144"/>
        <end position="373"/>
    </location>
</feature>
<reference evidence="9 10" key="1">
    <citation type="submission" date="2019-11" db="EMBL/GenBank/DDBJ databases">
        <title>Comparative genomics of hydrocarbon-degrading Desulfosarcina strains.</title>
        <authorList>
            <person name="Watanabe M."/>
            <person name="Kojima H."/>
            <person name="Fukui M."/>
        </authorList>
    </citation>
    <scope>NUCLEOTIDE SEQUENCE [LARGE SCALE GENOMIC DNA]</scope>
    <source>
        <strain evidence="9 10">PP31</strain>
    </source>
</reference>
<evidence type="ECO:0000313" key="9">
    <source>
        <dbReference type="EMBL" id="BBO76577.1"/>
    </source>
</evidence>
<dbReference type="SMART" id="SM00382">
    <property type="entry name" value="AAA"/>
    <property type="match status" value="1"/>
</dbReference>
<dbReference type="InterPro" id="IPR009057">
    <property type="entry name" value="Homeodomain-like_sf"/>
</dbReference>
<protein>
    <submittedName>
        <fullName evidence="9">Fis family transcriptional regulator</fullName>
    </submittedName>
</protein>
<dbReference type="Gene3D" id="1.10.8.60">
    <property type="match status" value="1"/>
</dbReference>
<evidence type="ECO:0000256" key="3">
    <source>
        <dbReference type="ARBA" id="ARBA00023015"/>
    </source>
</evidence>
<evidence type="ECO:0000256" key="4">
    <source>
        <dbReference type="ARBA" id="ARBA00023125"/>
    </source>
</evidence>
<dbReference type="InterPro" id="IPR025944">
    <property type="entry name" value="Sigma_54_int_dom_CS"/>
</dbReference>
<dbReference type="Gene3D" id="1.10.10.60">
    <property type="entry name" value="Homeodomain-like"/>
    <property type="match status" value="1"/>
</dbReference>
<dbReference type="GO" id="GO:0005524">
    <property type="term" value="F:ATP binding"/>
    <property type="evidence" value="ECO:0007669"/>
    <property type="project" value="UniProtKB-KW"/>
</dbReference>
<feature type="modified residue" description="4-aspartylphosphate" evidence="6">
    <location>
        <position position="54"/>
    </location>
</feature>
<dbReference type="Pfam" id="PF25601">
    <property type="entry name" value="AAA_lid_14"/>
    <property type="match status" value="1"/>
</dbReference>
<proteinExistence type="predicted"/>
<dbReference type="InterPro" id="IPR001789">
    <property type="entry name" value="Sig_transdc_resp-reg_receiver"/>
</dbReference>
<dbReference type="Pfam" id="PF00158">
    <property type="entry name" value="Sigma54_activat"/>
    <property type="match status" value="1"/>
</dbReference>
<dbReference type="InterPro" id="IPR002078">
    <property type="entry name" value="Sigma_54_int"/>
</dbReference>
<dbReference type="KEGG" id="dwd:DSCW_39940"/>
<keyword evidence="2" id="KW-0067">ATP-binding</keyword>
<name>A0A5K7ZKM2_9BACT</name>
<dbReference type="AlphaFoldDB" id="A0A5K7ZKM2"/>
<dbReference type="InterPro" id="IPR027417">
    <property type="entry name" value="P-loop_NTPase"/>
</dbReference>
<dbReference type="GO" id="GO:0006355">
    <property type="term" value="P:regulation of DNA-templated transcription"/>
    <property type="evidence" value="ECO:0007669"/>
    <property type="project" value="InterPro"/>
</dbReference>
<feature type="domain" description="Response regulatory" evidence="8">
    <location>
        <begin position="4"/>
        <end position="119"/>
    </location>
</feature>
<dbReference type="SUPFAM" id="SSF46689">
    <property type="entry name" value="Homeodomain-like"/>
    <property type="match status" value="1"/>
</dbReference>
<evidence type="ECO:0000256" key="5">
    <source>
        <dbReference type="ARBA" id="ARBA00023163"/>
    </source>
</evidence>
<dbReference type="PROSITE" id="PS00688">
    <property type="entry name" value="SIGMA54_INTERACT_3"/>
    <property type="match status" value="1"/>
</dbReference>
<evidence type="ECO:0000259" key="7">
    <source>
        <dbReference type="PROSITE" id="PS50045"/>
    </source>
</evidence>
<dbReference type="RefSeq" id="WP_155305395.1">
    <property type="nucleotide sequence ID" value="NZ_AP021875.1"/>
</dbReference>
<keyword evidence="4" id="KW-0238">DNA-binding</keyword>
<evidence type="ECO:0000256" key="1">
    <source>
        <dbReference type="ARBA" id="ARBA00022741"/>
    </source>
</evidence>
<dbReference type="InterPro" id="IPR058031">
    <property type="entry name" value="AAA_lid_NorR"/>
</dbReference>
<keyword evidence="10" id="KW-1185">Reference proteome</keyword>
<organism evidence="9 10">
    <name type="scientific">Desulfosarcina widdelii</name>
    <dbReference type="NCBI Taxonomy" id="947919"/>
    <lineage>
        <taxon>Bacteria</taxon>
        <taxon>Pseudomonadati</taxon>
        <taxon>Thermodesulfobacteriota</taxon>
        <taxon>Desulfobacteria</taxon>
        <taxon>Desulfobacterales</taxon>
        <taxon>Desulfosarcinaceae</taxon>
        <taxon>Desulfosarcina</taxon>
    </lineage>
</organism>
<dbReference type="SMART" id="SM00448">
    <property type="entry name" value="REC"/>
    <property type="match status" value="1"/>
</dbReference>
<dbReference type="Gene3D" id="3.40.50.2300">
    <property type="match status" value="1"/>
</dbReference>
<dbReference type="SUPFAM" id="SSF52540">
    <property type="entry name" value="P-loop containing nucleoside triphosphate hydrolases"/>
    <property type="match status" value="1"/>
</dbReference>
<dbReference type="EMBL" id="AP021875">
    <property type="protein sequence ID" value="BBO76577.1"/>
    <property type="molecule type" value="Genomic_DNA"/>
</dbReference>
<dbReference type="OrthoDB" id="9763792at2"/>
<accession>A0A5K7ZKM2</accession>
<dbReference type="InterPro" id="IPR025943">
    <property type="entry name" value="Sigma_54_int_dom_ATP-bd_2"/>
</dbReference>
<dbReference type="GO" id="GO:0003677">
    <property type="term" value="F:DNA binding"/>
    <property type="evidence" value="ECO:0007669"/>
    <property type="project" value="UniProtKB-KW"/>
</dbReference>
<keyword evidence="5" id="KW-0804">Transcription</keyword>
<dbReference type="PROSITE" id="PS50045">
    <property type="entry name" value="SIGMA54_INTERACT_4"/>
    <property type="match status" value="1"/>
</dbReference>
<dbReference type="InterPro" id="IPR011006">
    <property type="entry name" value="CheY-like_superfamily"/>
</dbReference>
<gene>
    <name evidence="9" type="ORF">DSCW_39940</name>
</gene>
<evidence type="ECO:0000259" key="8">
    <source>
        <dbReference type="PROSITE" id="PS50110"/>
    </source>
</evidence>
<dbReference type="Gene3D" id="3.40.50.300">
    <property type="entry name" value="P-loop containing nucleotide triphosphate hydrolases"/>
    <property type="match status" value="1"/>
</dbReference>
<dbReference type="Proteomes" id="UP000427769">
    <property type="component" value="Chromosome"/>
</dbReference>
<dbReference type="InterPro" id="IPR003593">
    <property type="entry name" value="AAA+_ATPase"/>
</dbReference>
<dbReference type="CDD" id="cd00009">
    <property type="entry name" value="AAA"/>
    <property type="match status" value="1"/>
</dbReference>
<dbReference type="GO" id="GO:0000160">
    <property type="term" value="P:phosphorelay signal transduction system"/>
    <property type="evidence" value="ECO:0007669"/>
    <property type="project" value="InterPro"/>
</dbReference>
<dbReference type="PANTHER" id="PTHR32071">
    <property type="entry name" value="TRANSCRIPTIONAL REGULATORY PROTEIN"/>
    <property type="match status" value="1"/>
</dbReference>
<dbReference type="FunFam" id="3.40.50.300:FF:000006">
    <property type="entry name" value="DNA-binding transcriptional regulator NtrC"/>
    <property type="match status" value="1"/>
</dbReference>